<feature type="domain" description="NIF system FeS cluster assembly NifU C-terminal" evidence="2">
    <location>
        <begin position="8"/>
        <end position="74"/>
    </location>
</feature>
<comment type="function">
    <text evidence="1">May be involved in the formation or repair of [Fe-S] clusters present in iron-sulfur proteins.</text>
</comment>
<accession>A0ABT4CZB1</accession>
<comment type="caution">
    <text evidence="3">The sequence shown here is derived from an EMBL/GenBank/DDBJ whole genome shotgun (WGS) entry which is preliminary data.</text>
</comment>
<keyword evidence="4" id="KW-1185">Reference proteome</keyword>
<proteinExistence type="predicted"/>
<reference evidence="3" key="1">
    <citation type="submission" date="2022-12" db="EMBL/GenBank/DDBJ databases">
        <authorList>
            <person name="Wang J."/>
        </authorList>
    </citation>
    <scope>NUCLEOTIDE SEQUENCE</scope>
    <source>
        <strain evidence="3">HY-45-18</strain>
    </source>
</reference>
<name>A0ABT4CZB1_9CLOT</name>
<gene>
    <name evidence="3" type="ORF">OW763_08135</name>
</gene>
<protein>
    <submittedName>
        <fullName evidence="3">NifU family protein</fullName>
    </submittedName>
</protein>
<dbReference type="Pfam" id="PF01106">
    <property type="entry name" value="NifU"/>
    <property type="match status" value="1"/>
</dbReference>
<organism evidence="3 4">
    <name type="scientific">Clostridium aestuarii</name>
    <dbReference type="NCBI Taxonomy" id="338193"/>
    <lineage>
        <taxon>Bacteria</taxon>
        <taxon>Bacillati</taxon>
        <taxon>Bacillota</taxon>
        <taxon>Clostridia</taxon>
        <taxon>Eubacteriales</taxon>
        <taxon>Clostridiaceae</taxon>
        <taxon>Clostridium</taxon>
    </lineage>
</organism>
<dbReference type="EMBL" id="JAPQER010000002">
    <property type="protein sequence ID" value="MCY6484324.1"/>
    <property type="molecule type" value="Genomic_DNA"/>
</dbReference>
<dbReference type="SUPFAM" id="SSF117916">
    <property type="entry name" value="Fe-S cluster assembly (FSCA) domain-like"/>
    <property type="match status" value="1"/>
</dbReference>
<dbReference type="RefSeq" id="WP_268040597.1">
    <property type="nucleotide sequence ID" value="NZ_JAPQER010000002.1"/>
</dbReference>
<dbReference type="InterPro" id="IPR034904">
    <property type="entry name" value="FSCA_dom_sf"/>
</dbReference>
<dbReference type="InterPro" id="IPR001075">
    <property type="entry name" value="NIF_FeS_clus_asmbl_NifU_C"/>
</dbReference>
<sequence length="95" mass="10687">MSIKLELVEKVLDEKVRPYLESHYGNVKVENIEDGIVEIQLLGKCSGCPSAKYTVEEIIETALKAEIPEIKKVELSSVISEELLGFARKILKKNK</sequence>
<dbReference type="Proteomes" id="UP001078443">
    <property type="component" value="Unassembled WGS sequence"/>
</dbReference>
<dbReference type="Gene3D" id="3.30.300.130">
    <property type="entry name" value="Fe-S cluster assembly (FSCA)"/>
    <property type="match status" value="1"/>
</dbReference>
<dbReference type="PANTHER" id="PTHR11178">
    <property type="entry name" value="IRON-SULFUR CLUSTER SCAFFOLD PROTEIN NFU-RELATED"/>
    <property type="match status" value="1"/>
</dbReference>
<evidence type="ECO:0000313" key="3">
    <source>
        <dbReference type="EMBL" id="MCY6484324.1"/>
    </source>
</evidence>
<evidence type="ECO:0000259" key="2">
    <source>
        <dbReference type="Pfam" id="PF01106"/>
    </source>
</evidence>
<evidence type="ECO:0000256" key="1">
    <source>
        <dbReference type="ARBA" id="ARBA00049958"/>
    </source>
</evidence>
<evidence type="ECO:0000313" key="4">
    <source>
        <dbReference type="Proteomes" id="UP001078443"/>
    </source>
</evidence>